<evidence type="ECO:0000256" key="5">
    <source>
        <dbReference type="ARBA" id="ARBA00023136"/>
    </source>
</evidence>
<dbReference type="GO" id="GO:0022857">
    <property type="term" value="F:transmembrane transporter activity"/>
    <property type="evidence" value="ECO:0007669"/>
    <property type="project" value="TreeGrafter"/>
</dbReference>
<keyword evidence="5 7" id="KW-0472">Membrane</keyword>
<dbReference type="RefSeq" id="WP_179577321.1">
    <property type="nucleotide sequence ID" value="NZ_JACCFM010000001.1"/>
</dbReference>
<accession>A0A7Z0ECI4</accession>
<keyword evidence="4 7" id="KW-1133">Transmembrane helix</keyword>
<name>A0A7Z0ECI4_9MICO</name>
<evidence type="ECO:0000259" key="8">
    <source>
        <dbReference type="Pfam" id="PF02687"/>
    </source>
</evidence>
<evidence type="ECO:0000256" key="3">
    <source>
        <dbReference type="ARBA" id="ARBA00022692"/>
    </source>
</evidence>
<comment type="caution">
    <text evidence="10">The sequence shown here is derived from an EMBL/GenBank/DDBJ whole genome shotgun (WGS) entry which is preliminary data.</text>
</comment>
<reference evidence="10 11" key="1">
    <citation type="submission" date="2020-07" db="EMBL/GenBank/DDBJ databases">
        <title>Sequencing the genomes of 1000 actinobacteria strains.</title>
        <authorList>
            <person name="Klenk H.-P."/>
        </authorList>
    </citation>
    <scope>NUCLEOTIDE SEQUENCE [LARGE SCALE GENOMIC DNA]</scope>
    <source>
        <strain evidence="10 11">LI1</strain>
    </source>
</reference>
<keyword evidence="11" id="KW-1185">Reference proteome</keyword>
<feature type="transmembrane region" description="Helical" evidence="7">
    <location>
        <begin position="30"/>
        <end position="50"/>
    </location>
</feature>
<dbReference type="Pfam" id="PF02687">
    <property type="entry name" value="FtsX"/>
    <property type="match status" value="1"/>
</dbReference>
<dbReference type="PANTHER" id="PTHR30572:SF4">
    <property type="entry name" value="ABC TRANSPORTER PERMEASE YTRF"/>
    <property type="match status" value="1"/>
</dbReference>
<dbReference type="PANTHER" id="PTHR30572">
    <property type="entry name" value="MEMBRANE COMPONENT OF TRANSPORTER-RELATED"/>
    <property type="match status" value="1"/>
</dbReference>
<feature type="transmembrane region" description="Helical" evidence="7">
    <location>
        <begin position="389"/>
        <end position="417"/>
    </location>
</feature>
<keyword evidence="2" id="KW-1003">Cell membrane</keyword>
<feature type="transmembrane region" description="Helical" evidence="7">
    <location>
        <begin position="297"/>
        <end position="322"/>
    </location>
</feature>
<evidence type="ECO:0000256" key="1">
    <source>
        <dbReference type="ARBA" id="ARBA00004651"/>
    </source>
</evidence>
<evidence type="ECO:0000256" key="4">
    <source>
        <dbReference type="ARBA" id="ARBA00022989"/>
    </source>
</evidence>
<evidence type="ECO:0000313" key="10">
    <source>
        <dbReference type="EMBL" id="NYJ18407.1"/>
    </source>
</evidence>
<feature type="domain" description="MacB-like periplasmic core" evidence="9">
    <location>
        <begin position="28"/>
        <end position="206"/>
    </location>
</feature>
<dbReference type="Pfam" id="PF12704">
    <property type="entry name" value="MacB_PCD"/>
    <property type="match status" value="1"/>
</dbReference>
<keyword evidence="3 7" id="KW-0812">Transmembrane</keyword>
<comment type="subcellular location">
    <subcellularLocation>
        <location evidence="1">Cell membrane</location>
        <topology evidence="1">Multi-pass membrane protein</topology>
    </subcellularLocation>
</comment>
<dbReference type="EMBL" id="JACCFM010000001">
    <property type="protein sequence ID" value="NYJ18407.1"/>
    <property type="molecule type" value="Genomic_DNA"/>
</dbReference>
<sequence length="427" mass="45236">MRRFLSGSYGAFVEAWQEVRIHKTRVMMSLIGVAVAVCAITTVVGLGAVAGQSMVEQQETYGGRPANLQVNASLSDGSPPAPETMNALWASTLERYDITFSTRVISGSNLVQFADGAANVPTKGVDEDYATMHRVRLTEGRWFAAADVERLAPAVVVNEVFYSRLGSPALANNPTVSLIGQQNTTAVIVGVYPSSQWDSEPGMYLLTDAMQAITPAVAPAPPSGGGVALGGMGMSYGMGQQPPMYEAWVPPELSTQFEKLLQRDIQGGLGEDASVYVNRQDYAAYNDGMDPFLPMKLMVGGVAGLVLLLGALGLVNIAMVTLKQRIREIGIRRSFGATAGRVFFSVMMESVVATVVAGLFGVIAAVLIVKNPWVEEFIGQGMVTDFPPFPVEAAILGLVSATAVGALAGLLPALVAVRVKVIDAIRY</sequence>
<organism evidence="10 11">
    <name type="scientific">Glaciibacter psychrotolerans</name>
    <dbReference type="NCBI Taxonomy" id="670054"/>
    <lineage>
        <taxon>Bacteria</taxon>
        <taxon>Bacillati</taxon>
        <taxon>Actinomycetota</taxon>
        <taxon>Actinomycetes</taxon>
        <taxon>Micrococcales</taxon>
        <taxon>Microbacteriaceae</taxon>
        <taxon>Glaciibacter</taxon>
    </lineage>
</organism>
<evidence type="ECO:0000256" key="7">
    <source>
        <dbReference type="SAM" id="Phobius"/>
    </source>
</evidence>
<dbReference type="InterPro" id="IPR050250">
    <property type="entry name" value="Macrolide_Exporter_MacB"/>
</dbReference>
<dbReference type="InterPro" id="IPR003838">
    <property type="entry name" value="ABC3_permease_C"/>
</dbReference>
<proteinExistence type="inferred from homology"/>
<comment type="similarity">
    <text evidence="6">Belongs to the ABC-4 integral membrane protein family.</text>
</comment>
<protein>
    <submittedName>
        <fullName evidence="10">Putative ABC transport system permease protein</fullName>
    </submittedName>
</protein>
<evidence type="ECO:0000313" key="11">
    <source>
        <dbReference type="Proteomes" id="UP000537260"/>
    </source>
</evidence>
<evidence type="ECO:0000256" key="2">
    <source>
        <dbReference type="ARBA" id="ARBA00022475"/>
    </source>
</evidence>
<dbReference type="InterPro" id="IPR025857">
    <property type="entry name" value="MacB_PCD"/>
</dbReference>
<gene>
    <name evidence="10" type="ORF">HNR05_000198</name>
</gene>
<feature type="domain" description="ABC3 transporter permease C-terminal" evidence="8">
    <location>
        <begin position="302"/>
        <end position="418"/>
    </location>
</feature>
<dbReference type="GO" id="GO:0005886">
    <property type="term" value="C:plasma membrane"/>
    <property type="evidence" value="ECO:0007669"/>
    <property type="project" value="UniProtKB-SubCell"/>
</dbReference>
<dbReference type="Proteomes" id="UP000537260">
    <property type="component" value="Unassembled WGS sequence"/>
</dbReference>
<feature type="transmembrane region" description="Helical" evidence="7">
    <location>
        <begin position="342"/>
        <end position="369"/>
    </location>
</feature>
<evidence type="ECO:0000256" key="6">
    <source>
        <dbReference type="ARBA" id="ARBA00038076"/>
    </source>
</evidence>
<dbReference type="AlphaFoldDB" id="A0A7Z0ECI4"/>
<evidence type="ECO:0000259" key="9">
    <source>
        <dbReference type="Pfam" id="PF12704"/>
    </source>
</evidence>